<dbReference type="Proteomes" id="UP000824469">
    <property type="component" value="Unassembled WGS sequence"/>
</dbReference>
<dbReference type="InterPro" id="IPR045358">
    <property type="entry name" value="Ty3_capsid"/>
</dbReference>
<sequence length="608" mass="68369">MPKVTTRSSVRGIPSEFVSLPLNSTRRRRVGNTLPYNRPGFGNPPPNIPSPRINFSINIPVFQMAIQPPRNFVTFTNGSPLVIPVYHDIPNAAMKIFPSFTGENQVTPAEHIKDVAALCAVHNITHEDVALRLLAASFKGQALQWYRNLEIGSIITWDNLGEKLLKQFQDNSDHLSLIEQLSTIKRAPNEFMSSFNIHFSRTWERIPASVKPQADHAFLYYLRALNSDISTMIQSMGGETLPDAYDIAIRAENSLIQAGKLAPRPSMPFLVDLAPIPQPITIIEPTVVAPSDDVFKALQTMGNKLTSIENKITLPSRPYQAPYQPYQQNQQNRQPYQQNQNYRQPYQQRQFDPKAPSSSNALVPVNMATEEWCQPCNQPHSAATFPNAFLNLNLVAQPQFETLFMPQMEGGQQETHVQKAPEQNLVSFNEEDFIAVTTRAQGKAAENQKQQNRPILPTVTDKTTSTAPKSTNNPVVPQKITSVPVDKGHQKQLQPDPRRLFIPQISKAAEAESVFAKAYTKRVESFSKTITSFNIVDVMKNHNVNISMWDALSIPGQQDLLSHELAKLQISSNTTEKEVQKTDMVLGTFEQDHIKEVKWMVQKVSEFL</sequence>
<evidence type="ECO:0000259" key="2">
    <source>
        <dbReference type="Pfam" id="PF19259"/>
    </source>
</evidence>
<evidence type="ECO:0000256" key="1">
    <source>
        <dbReference type="SAM" id="MobiDB-lite"/>
    </source>
</evidence>
<feature type="region of interest" description="Disordered" evidence="1">
    <location>
        <begin position="29"/>
        <end position="48"/>
    </location>
</feature>
<name>A0AA38C477_TAXCH</name>
<comment type="caution">
    <text evidence="3">The sequence shown here is derived from an EMBL/GenBank/DDBJ whole genome shotgun (WGS) entry which is preliminary data.</text>
</comment>
<dbReference type="Pfam" id="PF19259">
    <property type="entry name" value="Ty3_capsid"/>
    <property type="match status" value="1"/>
</dbReference>
<evidence type="ECO:0000313" key="4">
    <source>
        <dbReference type="Proteomes" id="UP000824469"/>
    </source>
</evidence>
<proteinExistence type="predicted"/>
<accession>A0AA38C477</accession>
<gene>
    <name evidence="3" type="ORF">KI387_033605</name>
</gene>
<feature type="compositionally biased region" description="Polar residues" evidence="1">
    <location>
        <begin position="460"/>
        <end position="478"/>
    </location>
</feature>
<feature type="region of interest" description="Disordered" evidence="1">
    <location>
        <begin position="442"/>
        <end position="478"/>
    </location>
</feature>
<dbReference type="PANTHER" id="PTHR33223">
    <property type="entry name" value="CCHC-TYPE DOMAIN-CONTAINING PROTEIN"/>
    <property type="match status" value="1"/>
</dbReference>
<keyword evidence="4" id="KW-1185">Reference proteome</keyword>
<dbReference type="PANTHER" id="PTHR33223:SF6">
    <property type="entry name" value="CCHC-TYPE DOMAIN-CONTAINING PROTEIN"/>
    <property type="match status" value="1"/>
</dbReference>
<dbReference type="EMBL" id="JAHRHJ020003813">
    <property type="protein sequence ID" value="KAH9289488.1"/>
    <property type="molecule type" value="Genomic_DNA"/>
</dbReference>
<evidence type="ECO:0000313" key="3">
    <source>
        <dbReference type="EMBL" id="KAH9289488.1"/>
    </source>
</evidence>
<organism evidence="3 4">
    <name type="scientific">Taxus chinensis</name>
    <name type="common">Chinese yew</name>
    <name type="synonym">Taxus wallichiana var. chinensis</name>
    <dbReference type="NCBI Taxonomy" id="29808"/>
    <lineage>
        <taxon>Eukaryota</taxon>
        <taxon>Viridiplantae</taxon>
        <taxon>Streptophyta</taxon>
        <taxon>Embryophyta</taxon>
        <taxon>Tracheophyta</taxon>
        <taxon>Spermatophyta</taxon>
        <taxon>Pinopsida</taxon>
        <taxon>Pinidae</taxon>
        <taxon>Conifers II</taxon>
        <taxon>Cupressales</taxon>
        <taxon>Taxaceae</taxon>
        <taxon>Taxus</taxon>
    </lineage>
</organism>
<reference evidence="3 4" key="1">
    <citation type="journal article" date="2021" name="Nat. Plants">
        <title>The Taxus genome provides insights into paclitaxel biosynthesis.</title>
        <authorList>
            <person name="Xiong X."/>
            <person name="Gou J."/>
            <person name="Liao Q."/>
            <person name="Li Y."/>
            <person name="Zhou Q."/>
            <person name="Bi G."/>
            <person name="Li C."/>
            <person name="Du R."/>
            <person name="Wang X."/>
            <person name="Sun T."/>
            <person name="Guo L."/>
            <person name="Liang H."/>
            <person name="Lu P."/>
            <person name="Wu Y."/>
            <person name="Zhang Z."/>
            <person name="Ro D.K."/>
            <person name="Shang Y."/>
            <person name="Huang S."/>
            <person name="Yan J."/>
        </authorList>
    </citation>
    <scope>NUCLEOTIDE SEQUENCE [LARGE SCALE GENOMIC DNA]</scope>
    <source>
        <strain evidence="3">Ta-2019</strain>
    </source>
</reference>
<protein>
    <recommendedName>
        <fullName evidence="2">Ty3 transposon capsid-like protein domain-containing protein</fullName>
    </recommendedName>
</protein>
<dbReference type="AlphaFoldDB" id="A0AA38C477"/>
<feature type="domain" description="Ty3 transposon capsid-like protein" evidence="2">
    <location>
        <begin position="92"/>
        <end position="252"/>
    </location>
</feature>